<keyword evidence="2" id="KW-1185">Reference proteome</keyword>
<gene>
    <name evidence="1" type="ORF">LTRI10_LOCUS8359</name>
</gene>
<evidence type="ECO:0000313" key="2">
    <source>
        <dbReference type="Proteomes" id="UP001497516"/>
    </source>
</evidence>
<dbReference type="Proteomes" id="UP001497516">
    <property type="component" value="Chromosome 10"/>
</dbReference>
<sequence>MLFIRLFSSPMSSSCSELLLIRPSICASAIASLAHCTRLSWRQVHSSSGFNGSNALDWLRVMHYLNTAKQANL</sequence>
<evidence type="ECO:0008006" key="3">
    <source>
        <dbReference type="Google" id="ProtNLM"/>
    </source>
</evidence>
<name>A0AAV2CWN9_9ROSI</name>
<evidence type="ECO:0000313" key="1">
    <source>
        <dbReference type="EMBL" id="CAL1360958.1"/>
    </source>
</evidence>
<dbReference type="AlphaFoldDB" id="A0AAV2CWN9"/>
<dbReference type="EMBL" id="OZ034814">
    <property type="protein sequence ID" value="CAL1360958.1"/>
    <property type="molecule type" value="Genomic_DNA"/>
</dbReference>
<organism evidence="1 2">
    <name type="scientific">Linum trigynum</name>
    <dbReference type="NCBI Taxonomy" id="586398"/>
    <lineage>
        <taxon>Eukaryota</taxon>
        <taxon>Viridiplantae</taxon>
        <taxon>Streptophyta</taxon>
        <taxon>Embryophyta</taxon>
        <taxon>Tracheophyta</taxon>
        <taxon>Spermatophyta</taxon>
        <taxon>Magnoliopsida</taxon>
        <taxon>eudicotyledons</taxon>
        <taxon>Gunneridae</taxon>
        <taxon>Pentapetalae</taxon>
        <taxon>rosids</taxon>
        <taxon>fabids</taxon>
        <taxon>Malpighiales</taxon>
        <taxon>Linaceae</taxon>
        <taxon>Linum</taxon>
    </lineage>
</organism>
<reference evidence="1 2" key="1">
    <citation type="submission" date="2024-04" db="EMBL/GenBank/DDBJ databases">
        <authorList>
            <person name="Fracassetti M."/>
        </authorList>
    </citation>
    <scope>NUCLEOTIDE SEQUENCE [LARGE SCALE GENOMIC DNA]</scope>
</reference>
<protein>
    <recommendedName>
        <fullName evidence="3">Secreted protein</fullName>
    </recommendedName>
</protein>
<accession>A0AAV2CWN9</accession>
<proteinExistence type="predicted"/>